<evidence type="ECO:0000313" key="7">
    <source>
        <dbReference type="EMBL" id="CAF4306535.1"/>
    </source>
</evidence>
<comment type="caution">
    <text evidence="5">The sequence shown here is derived from an EMBL/GenBank/DDBJ whole genome shotgun (WGS) entry which is preliminary data.</text>
</comment>
<dbReference type="EMBL" id="CAJNOQ010018329">
    <property type="protein sequence ID" value="CAF1425823.1"/>
    <property type="molecule type" value="Genomic_DNA"/>
</dbReference>
<sequence length="239" mass="26265">MAGGHTCFNSQVYIDSNGALLGVHRKLQPTYVERVVWAQGGGYTLRTFDSSMGKVGGLACWEHTMNLARQALVSEGEQIHAAAWPALSTMAGFTDLADIQIDAMMKNHAITGQCFVISASNWIDDDCLQWMEKNIGKQDLVKGGGGWSSIIAPFCNYVAGPKVGKGDEFVTGTIDLTQIATVKIWVDSRGHYARPEVLQCKVDYKQIWPDEDKIVARTETPKRTPDSRLQDDVVKGDNI</sequence>
<dbReference type="PROSITE" id="PS50263">
    <property type="entry name" value="CN_HYDROLASE"/>
    <property type="match status" value="1"/>
</dbReference>
<evidence type="ECO:0000313" key="8">
    <source>
        <dbReference type="Proteomes" id="UP000663829"/>
    </source>
</evidence>
<evidence type="ECO:0000256" key="2">
    <source>
        <dbReference type="SAM" id="MobiDB-lite"/>
    </source>
</evidence>
<dbReference type="InterPro" id="IPR003010">
    <property type="entry name" value="C-N_Hydrolase"/>
</dbReference>
<protein>
    <recommendedName>
        <fullName evidence="3">CN hydrolase domain-containing protein</fullName>
    </recommendedName>
</protein>
<dbReference type="EMBL" id="CAJNOK010012134">
    <property type="protein sequence ID" value="CAF1156723.1"/>
    <property type="molecule type" value="Genomic_DNA"/>
</dbReference>
<evidence type="ECO:0000259" key="3">
    <source>
        <dbReference type="PROSITE" id="PS50263"/>
    </source>
</evidence>
<accession>A0A815MNU7</accession>
<evidence type="ECO:0000313" key="5">
    <source>
        <dbReference type="EMBL" id="CAF1425823.1"/>
    </source>
</evidence>
<proteinExistence type="inferred from homology"/>
<evidence type="ECO:0000313" key="4">
    <source>
        <dbReference type="EMBL" id="CAF1156723.1"/>
    </source>
</evidence>
<keyword evidence="8" id="KW-1185">Reference proteome</keyword>
<dbReference type="Proteomes" id="UP000682733">
    <property type="component" value="Unassembled WGS sequence"/>
</dbReference>
<dbReference type="Gene3D" id="3.60.110.10">
    <property type="entry name" value="Carbon-nitrogen hydrolase"/>
    <property type="match status" value="1"/>
</dbReference>
<gene>
    <name evidence="5" type="ORF">GPM918_LOCUS33840</name>
    <name evidence="4" type="ORF">OVA965_LOCUS21882</name>
    <name evidence="7" type="ORF">SRO942_LOCUS34533</name>
    <name evidence="6" type="ORF">TMI583_LOCUS22592</name>
</gene>
<dbReference type="EMBL" id="CAJOBC010083760">
    <property type="protein sequence ID" value="CAF4306535.1"/>
    <property type="molecule type" value="Genomic_DNA"/>
</dbReference>
<dbReference type="PANTHER" id="PTHR46044:SF1">
    <property type="entry name" value="CN HYDROLASE DOMAIN-CONTAINING PROTEIN"/>
    <property type="match status" value="1"/>
</dbReference>
<dbReference type="GO" id="GO:0003824">
    <property type="term" value="F:catalytic activity"/>
    <property type="evidence" value="ECO:0007669"/>
    <property type="project" value="InterPro"/>
</dbReference>
<dbReference type="InterPro" id="IPR044149">
    <property type="entry name" value="Nitrilases_CHs"/>
</dbReference>
<dbReference type="SUPFAM" id="SSF56317">
    <property type="entry name" value="Carbon-nitrogen hydrolase"/>
    <property type="match status" value="1"/>
</dbReference>
<evidence type="ECO:0000313" key="6">
    <source>
        <dbReference type="EMBL" id="CAF3968193.1"/>
    </source>
</evidence>
<dbReference type="Pfam" id="PF00795">
    <property type="entry name" value="CN_hydrolase"/>
    <property type="match status" value="1"/>
</dbReference>
<organism evidence="5 8">
    <name type="scientific">Didymodactylos carnosus</name>
    <dbReference type="NCBI Taxonomy" id="1234261"/>
    <lineage>
        <taxon>Eukaryota</taxon>
        <taxon>Metazoa</taxon>
        <taxon>Spiralia</taxon>
        <taxon>Gnathifera</taxon>
        <taxon>Rotifera</taxon>
        <taxon>Eurotatoria</taxon>
        <taxon>Bdelloidea</taxon>
        <taxon>Philodinida</taxon>
        <taxon>Philodinidae</taxon>
        <taxon>Didymodactylos</taxon>
    </lineage>
</organism>
<dbReference type="Proteomes" id="UP000681722">
    <property type="component" value="Unassembled WGS sequence"/>
</dbReference>
<name>A0A815MNU7_9BILA</name>
<dbReference type="Proteomes" id="UP000663829">
    <property type="component" value="Unassembled WGS sequence"/>
</dbReference>
<dbReference type="AlphaFoldDB" id="A0A815MNU7"/>
<reference evidence="5" key="1">
    <citation type="submission" date="2021-02" db="EMBL/GenBank/DDBJ databases">
        <authorList>
            <person name="Nowell W R."/>
        </authorList>
    </citation>
    <scope>NUCLEOTIDE SEQUENCE</scope>
</reference>
<feature type="region of interest" description="Disordered" evidence="2">
    <location>
        <begin position="218"/>
        <end position="239"/>
    </location>
</feature>
<evidence type="ECO:0000256" key="1">
    <source>
        <dbReference type="ARBA" id="ARBA00008129"/>
    </source>
</evidence>
<comment type="similarity">
    <text evidence="1">Belongs to the carbon-nitrogen hydrolase superfamily. Nitrilase family.</text>
</comment>
<dbReference type="Proteomes" id="UP000677228">
    <property type="component" value="Unassembled WGS sequence"/>
</dbReference>
<dbReference type="OrthoDB" id="10250282at2759"/>
<dbReference type="InterPro" id="IPR036526">
    <property type="entry name" value="C-N_Hydrolase_sf"/>
</dbReference>
<dbReference type="PANTHER" id="PTHR46044">
    <property type="entry name" value="NITRILASE"/>
    <property type="match status" value="1"/>
</dbReference>
<dbReference type="EMBL" id="CAJOBA010033654">
    <property type="protein sequence ID" value="CAF3968193.1"/>
    <property type="molecule type" value="Genomic_DNA"/>
</dbReference>
<feature type="domain" description="CN hydrolase" evidence="3">
    <location>
        <begin position="1"/>
        <end position="176"/>
    </location>
</feature>